<keyword evidence="2" id="KW-0472">Membrane</keyword>
<feature type="region of interest" description="Disordered" evidence="1">
    <location>
        <begin position="63"/>
        <end position="100"/>
    </location>
</feature>
<keyword evidence="4" id="KW-1185">Reference proteome</keyword>
<protein>
    <submittedName>
        <fullName evidence="3">Uncharacterized protein</fullName>
    </submittedName>
</protein>
<comment type="caution">
    <text evidence="3">The sequence shown here is derived from an EMBL/GenBank/DDBJ whole genome shotgun (WGS) entry which is preliminary data.</text>
</comment>
<evidence type="ECO:0000313" key="3">
    <source>
        <dbReference type="EMBL" id="OIJ25261.1"/>
    </source>
</evidence>
<dbReference type="EMBL" id="JZDQ02000027">
    <property type="protein sequence ID" value="OIJ25261.1"/>
    <property type="molecule type" value="Genomic_DNA"/>
</dbReference>
<dbReference type="RefSeq" id="WP_045550787.1">
    <property type="nucleotide sequence ID" value="NZ_JZDQ02000027.1"/>
</dbReference>
<feature type="transmembrane region" description="Helical" evidence="2">
    <location>
        <begin position="37"/>
        <end position="58"/>
    </location>
</feature>
<keyword evidence="2" id="KW-0812">Transmembrane</keyword>
<feature type="compositionally biased region" description="Low complexity" evidence="1">
    <location>
        <begin position="72"/>
        <end position="91"/>
    </location>
</feature>
<dbReference type="Proteomes" id="UP000033772">
    <property type="component" value="Unassembled WGS sequence"/>
</dbReference>
<accession>A0A1J4N0Z7</accession>
<reference evidence="3" key="1">
    <citation type="submission" date="2016-10" db="EMBL/GenBank/DDBJ databases">
        <title>Draft Genome Sequence of Nocardioides luteus Strain BAFB, an Alkane-Degrading Bacterium Isolated from JP-7 Polluted Soil.</title>
        <authorList>
            <person name="Brown L."/>
            <person name="Ruiz O.N."/>
            <person name="Gunasekera T."/>
        </authorList>
    </citation>
    <scope>NUCLEOTIDE SEQUENCE [LARGE SCALE GENOMIC DNA]</scope>
    <source>
        <strain evidence="3">BAFB</strain>
    </source>
</reference>
<dbReference type="STRING" id="1844.UG56_018695"/>
<dbReference type="OrthoDB" id="3758163at2"/>
<name>A0A1J4N0Z7_9ACTN</name>
<evidence type="ECO:0000313" key="4">
    <source>
        <dbReference type="Proteomes" id="UP000033772"/>
    </source>
</evidence>
<sequence length="430" mass="45939">MSTLREALDQVAADVPVYGDLDRAIEKVDRDRRRRHGLVAGLAAAAAVVVVVVGVLVVTRGSEAPERPVGPTTPSSTTSTRTQSSQTWTDTPLAATGDGADWVVPDPLQRSRDRWFAVVTDHLDPPGADLDRQSSDAWGGHFIWPAELPDYPTYGRIGLIVDRGAVNLLDDGCRAVRAPNPSNGTPSCTFERFVAPGGEPAAVSSWGRRCGAYEGGPPPDSCGDYVVGVAVRRGDGLVGLVEIEGRGTPDSNPFSRTAMAAAAADPRLSLPASAFGVPSDAAVLRVVGDHVARYRPDDHYADPHHPGYAQAFGSVQRGGKPKPRALGVSVRVWPAGDEPSCGPHSLVECLERRVYGAEDPTTVFVGEWDEDDWASCCPKNSRAWRREFVYVGAHNTVLATESRIVGADEQAPGDQLDQSMIDLVLDPRLQ</sequence>
<proteinExistence type="predicted"/>
<organism evidence="3 4">
    <name type="scientific">Nocardioides luteus</name>
    <dbReference type="NCBI Taxonomy" id="1844"/>
    <lineage>
        <taxon>Bacteria</taxon>
        <taxon>Bacillati</taxon>
        <taxon>Actinomycetota</taxon>
        <taxon>Actinomycetes</taxon>
        <taxon>Propionibacteriales</taxon>
        <taxon>Nocardioidaceae</taxon>
        <taxon>Nocardioides</taxon>
    </lineage>
</organism>
<gene>
    <name evidence="3" type="ORF">UG56_018695</name>
</gene>
<keyword evidence="2" id="KW-1133">Transmembrane helix</keyword>
<dbReference type="AlphaFoldDB" id="A0A1J4N0Z7"/>
<evidence type="ECO:0000256" key="2">
    <source>
        <dbReference type="SAM" id="Phobius"/>
    </source>
</evidence>
<evidence type="ECO:0000256" key="1">
    <source>
        <dbReference type="SAM" id="MobiDB-lite"/>
    </source>
</evidence>